<proteinExistence type="inferred from homology"/>
<evidence type="ECO:0000256" key="1">
    <source>
        <dbReference type="ARBA" id="ARBA00038310"/>
    </source>
</evidence>
<dbReference type="EMBL" id="CP033924">
    <property type="protein sequence ID" value="AZA84898.1"/>
    <property type="molecule type" value="Genomic_DNA"/>
</dbReference>
<evidence type="ECO:0000313" key="4">
    <source>
        <dbReference type="EMBL" id="PNW12269.1"/>
    </source>
</evidence>
<accession>A0A3G6RTT8</accession>
<dbReference type="InterPro" id="IPR006680">
    <property type="entry name" value="Amidohydro-rel"/>
</dbReference>
<comment type="similarity">
    <text evidence="1">Belongs to the metallo-dependent hydrolases superfamily.</text>
</comment>
<sequence>MIDAHVHFWKYDKVRDSWIDDSMTAIRQDFLPSDIDGILVDHHIHGIVAVQADQSLEETRFLLKLAEKYPKIKGVVGWIDFLSHDFEDQLQKFKEYPVIKGWRHIVQAEPKGFLSQPQFVGNIRKLQAYGYTYDILIYHSQMEEVIQFVRQVQDQKLILDHMGKPDIKNLEIETWKKNIIALARSENVHCKLSGLVTEAAKGKWTKEMLEPYLDIVFTYFGTSRILFGSDWPVMLLNTNYSEWLQLVKEYIQQLSREEQQQILEENAIHFYNL</sequence>
<dbReference type="PANTHER" id="PTHR43569">
    <property type="entry name" value="AMIDOHYDROLASE"/>
    <property type="match status" value="1"/>
</dbReference>
<evidence type="ECO:0000313" key="3">
    <source>
        <dbReference type="EMBL" id="AZA84898.1"/>
    </source>
</evidence>
<dbReference type="Gene3D" id="3.20.20.140">
    <property type="entry name" value="Metal-dependent hydrolases"/>
    <property type="match status" value="1"/>
</dbReference>
<organism evidence="4 5">
    <name type="scientific">Chryseobacterium lactis</name>
    <dbReference type="NCBI Taxonomy" id="1241981"/>
    <lineage>
        <taxon>Bacteria</taxon>
        <taxon>Pseudomonadati</taxon>
        <taxon>Bacteroidota</taxon>
        <taxon>Flavobacteriia</taxon>
        <taxon>Flavobacteriales</taxon>
        <taxon>Weeksellaceae</taxon>
        <taxon>Chryseobacterium group</taxon>
        <taxon>Chryseobacterium</taxon>
    </lineage>
</organism>
<dbReference type="Pfam" id="PF04909">
    <property type="entry name" value="Amidohydro_2"/>
    <property type="match status" value="1"/>
</dbReference>
<dbReference type="InterPro" id="IPR052350">
    <property type="entry name" value="Metallo-dep_Lactonases"/>
</dbReference>
<dbReference type="InterPro" id="IPR032466">
    <property type="entry name" value="Metal_Hydrolase"/>
</dbReference>
<dbReference type="AlphaFoldDB" id="A0A3G6RTT8"/>
<gene>
    <name evidence="4" type="ORF">C1637_19140</name>
    <name evidence="3" type="ORF">EG342_24650</name>
</gene>
<dbReference type="SUPFAM" id="SSF51556">
    <property type="entry name" value="Metallo-dependent hydrolases"/>
    <property type="match status" value="1"/>
</dbReference>
<dbReference type="GO" id="GO:0016787">
    <property type="term" value="F:hydrolase activity"/>
    <property type="evidence" value="ECO:0007669"/>
    <property type="project" value="InterPro"/>
</dbReference>
<dbReference type="Proteomes" id="UP000236262">
    <property type="component" value="Unassembled WGS sequence"/>
</dbReference>
<evidence type="ECO:0000313" key="6">
    <source>
        <dbReference type="Proteomes" id="UP000279972"/>
    </source>
</evidence>
<dbReference type="Proteomes" id="UP000279972">
    <property type="component" value="Chromosome"/>
</dbReference>
<evidence type="ECO:0000259" key="2">
    <source>
        <dbReference type="Pfam" id="PF04909"/>
    </source>
</evidence>
<dbReference type="EMBL" id="PPEH01000008">
    <property type="protein sequence ID" value="PNW12269.1"/>
    <property type="molecule type" value="Genomic_DNA"/>
</dbReference>
<reference evidence="4 5" key="1">
    <citation type="submission" date="2018-01" db="EMBL/GenBank/DDBJ databases">
        <title>Draft genome sequences of Chryseobacterium lactis NCTC11390, Chryseobacterium oncorhynchi 701B-08, and Chryseobacterium viscerum 687B-08.</title>
        <authorList>
            <person name="Jeong J.-J."/>
            <person name="Lee Y.J."/>
            <person name="Park B."/>
            <person name="Choi I.-G."/>
            <person name="Kim K.D."/>
        </authorList>
    </citation>
    <scope>NUCLEOTIDE SEQUENCE [LARGE SCALE GENOMIC DNA]</scope>
    <source>
        <strain evidence="4 5">NCTC11390</strain>
    </source>
</reference>
<feature type="domain" description="Amidohydrolase-related" evidence="2">
    <location>
        <begin position="2"/>
        <end position="273"/>
    </location>
</feature>
<evidence type="ECO:0000313" key="5">
    <source>
        <dbReference type="Proteomes" id="UP000236262"/>
    </source>
</evidence>
<keyword evidence="6" id="KW-1185">Reference proteome</keyword>
<name>A0A3G6RTT8_CHRLC</name>
<dbReference type="OrthoDB" id="5450317at2"/>
<dbReference type="PANTHER" id="PTHR43569:SF2">
    <property type="entry name" value="AMIDOHYDROLASE-RELATED DOMAIN-CONTAINING PROTEIN"/>
    <property type="match status" value="1"/>
</dbReference>
<protein>
    <submittedName>
        <fullName evidence="4">Amidohydrolase</fullName>
    </submittedName>
</protein>
<reference evidence="3 6" key="2">
    <citation type="submission" date="2018-11" db="EMBL/GenBank/DDBJ databases">
        <title>Proposal to divide the Flavobacteriaceae and reorganize its genera based on Amino Acid Identity values calculated from whole genome sequences.</title>
        <authorList>
            <person name="Nicholson A.C."/>
            <person name="Gulvik C.A."/>
            <person name="Whitney A.M."/>
            <person name="Humrighouse B.W."/>
            <person name="Bell M."/>
            <person name="Holmes B."/>
            <person name="Steigerwalt A.G."/>
            <person name="Villarma A."/>
            <person name="Sheth M."/>
            <person name="Batra D."/>
            <person name="Pryor J."/>
            <person name="Bernardet J.-F."/>
            <person name="Hugo C."/>
            <person name="Kampfer P."/>
            <person name="Newman J."/>
            <person name="McQuiston J.R."/>
        </authorList>
    </citation>
    <scope>NUCLEOTIDE SEQUENCE [LARGE SCALE GENOMIC DNA]</scope>
    <source>
        <strain evidence="3 6">KC_1864</strain>
    </source>
</reference>
<dbReference type="RefSeq" id="WP_103293265.1">
    <property type="nucleotide sequence ID" value="NZ_CP033924.1"/>
</dbReference>
<dbReference type="KEGG" id="clac:EG342_24650"/>